<dbReference type="AlphaFoldDB" id="A0ABD1EEE9"/>
<proteinExistence type="predicted"/>
<feature type="transmembrane region" description="Helical" evidence="1">
    <location>
        <begin position="42"/>
        <end position="61"/>
    </location>
</feature>
<sequence length="289" mass="33584">MLGRNFRKHLTLKPLRLQHDSPTEFIVSQWQHDKSKINLKYCVYRVSIFIIFFVSWIFTYLKEPPIGKPRWPIYLTNWGFTLIMLQNLLNSIMLIVSLISEKVINKSDLKEKIVRIYPVYWAFNIISTPVAFTISIIYWTLIFGAEGATFTAMNFIVHGLNSIITIIDLCVVCHPIKIFHFIYPLLFALSYTIFTIIFYIAGGTTKTGSRYIYPILKWDQPGKTTGICAGVMGLMIVLHLFTFGIYRARIKLFDRFVRPRIKESVISNGEEHDSPHSFYNKAMAISEYI</sequence>
<gene>
    <name evidence="2" type="ORF">ABEB36_011002</name>
</gene>
<feature type="transmembrane region" description="Helical" evidence="1">
    <location>
        <begin position="73"/>
        <end position="99"/>
    </location>
</feature>
<organism evidence="2 3">
    <name type="scientific">Hypothenemus hampei</name>
    <name type="common">Coffee berry borer</name>
    <dbReference type="NCBI Taxonomy" id="57062"/>
    <lineage>
        <taxon>Eukaryota</taxon>
        <taxon>Metazoa</taxon>
        <taxon>Ecdysozoa</taxon>
        <taxon>Arthropoda</taxon>
        <taxon>Hexapoda</taxon>
        <taxon>Insecta</taxon>
        <taxon>Pterygota</taxon>
        <taxon>Neoptera</taxon>
        <taxon>Endopterygota</taxon>
        <taxon>Coleoptera</taxon>
        <taxon>Polyphaga</taxon>
        <taxon>Cucujiformia</taxon>
        <taxon>Curculionidae</taxon>
        <taxon>Scolytinae</taxon>
        <taxon>Hypothenemus</taxon>
    </lineage>
</organism>
<dbReference type="PANTHER" id="PTHR12242">
    <property type="entry name" value="OS02G0130600 PROTEIN-RELATED"/>
    <property type="match status" value="1"/>
</dbReference>
<feature type="transmembrane region" description="Helical" evidence="1">
    <location>
        <begin position="119"/>
        <end position="143"/>
    </location>
</feature>
<keyword evidence="3" id="KW-1185">Reference proteome</keyword>
<accession>A0ABD1EEE9</accession>
<feature type="transmembrane region" description="Helical" evidence="1">
    <location>
        <begin position="181"/>
        <end position="204"/>
    </location>
</feature>
<evidence type="ECO:0008006" key="4">
    <source>
        <dbReference type="Google" id="ProtNLM"/>
    </source>
</evidence>
<dbReference type="PANTHER" id="PTHR12242:SF49">
    <property type="entry name" value="HEADBUTT, ISOFORM E"/>
    <property type="match status" value="1"/>
</dbReference>
<feature type="transmembrane region" description="Helical" evidence="1">
    <location>
        <begin position="155"/>
        <end position="174"/>
    </location>
</feature>
<keyword evidence="1" id="KW-1133">Transmembrane helix</keyword>
<reference evidence="2 3" key="1">
    <citation type="submission" date="2024-05" db="EMBL/GenBank/DDBJ databases">
        <title>Genetic variation in Jamaican populations of the coffee berry borer (Hypothenemus hampei).</title>
        <authorList>
            <person name="Errbii M."/>
            <person name="Myrie A."/>
        </authorList>
    </citation>
    <scope>NUCLEOTIDE SEQUENCE [LARGE SCALE GENOMIC DNA]</scope>
    <source>
        <strain evidence="2">JA-Hopewell-2020-01-JO</strain>
        <tissue evidence="2">Whole body</tissue>
    </source>
</reference>
<protein>
    <recommendedName>
        <fullName evidence="4">Protein rolling stone</fullName>
    </recommendedName>
</protein>
<comment type="caution">
    <text evidence="2">The sequence shown here is derived from an EMBL/GenBank/DDBJ whole genome shotgun (WGS) entry which is preliminary data.</text>
</comment>
<dbReference type="EMBL" id="JBDJPC010000008">
    <property type="protein sequence ID" value="KAL1492820.1"/>
    <property type="molecule type" value="Genomic_DNA"/>
</dbReference>
<evidence type="ECO:0000313" key="2">
    <source>
        <dbReference type="EMBL" id="KAL1492820.1"/>
    </source>
</evidence>
<dbReference type="Proteomes" id="UP001566132">
    <property type="component" value="Unassembled WGS sequence"/>
</dbReference>
<dbReference type="InterPro" id="IPR049352">
    <property type="entry name" value="Rost"/>
</dbReference>
<feature type="transmembrane region" description="Helical" evidence="1">
    <location>
        <begin position="224"/>
        <end position="246"/>
    </location>
</feature>
<evidence type="ECO:0000256" key="1">
    <source>
        <dbReference type="SAM" id="Phobius"/>
    </source>
</evidence>
<name>A0ABD1EEE9_HYPHA</name>
<keyword evidence="1" id="KW-0472">Membrane</keyword>
<keyword evidence="1" id="KW-0812">Transmembrane</keyword>
<evidence type="ECO:0000313" key="3">
    <source>
        <dbReference type="Proteomes" id="UP001566132"/>
    </source>
</evidence>
<dbReference type="Pfam" id="PF21534">
    <property type="entry name" value="Rost"/>
    <property type="match status" value="1"/>
</dbReference>